<keyword evidence="2" id="KW-1185">Reference proteome</keyword>
<dbReference type="EMBL" id="LGKO01000003">
    <property type="protein sequence ID" value="KPL83411.1"/>
    <property type="molecule type" value="Genomic_DNA"/>
</dbReference>
<evidence type="ECO:0000313" key="2">
    <source>
        <dbReference type="Proteomes" id="UP000050544"/>
    </source>
</evidence>
<organism evidence="1 2">
    <name type="scientific">Thermanaerothrix daxensis</name>
    <dbReference type="NCBI Taxonomy" id="869279"/>
    <lineage>
        <taxon>Bacteria</taxon>
        <taxon>Bacillati</taxon>
        <taxon>Chloroflexota</taxon>
        <taxon>Anaerolineae</taxon>
        <taxon>Anaerolineales</taxon>
        <taxon>Anaerolineaceae</taxon>
        <taxon>Thermanaerothrix</taxon>
    </lineage>
</organism>
<comment type="caution">
    <text evidence="1">The sequence shown here is derived from an EMBL/GenBank/DDBJ whole genome shotgun (WGS) entry which is preliminary data.</text>
</comment>
<dbReference type="Proteomes" id="UP000050544">
    <property type="component" value="Unassembled WGS sequence"/>
</dbReference>
<protein>
    <submittedName>
        <fullName evidence="1">Uncharacterized protein</fullName>
    </submittedName>
</protein>
<evidence type="ECO:0000313" key="1">
    <source>
        <dbReference type="EMBL" id="KPL83411.1"/>
    </source>
</evidence>
<dbReference type="AlphaFoldDB" id="A0A0P6Y2I2"/>
<name>A0A0P6Y2I2_9CHLR</name>
<proteinExistence type="predicted"/>
<gene>
    <name evidence="1" type="ORF">SE15_06960</name>
</gene>
<dbReference type="STRING" id="869279.SE15_06960"/>
<accession>A0A0P6Y2I2</accession>
<reference evidence="1 2" key="1">
    <citation type="submission" date="2015-07" db="EMBL/GenBank/DDBJ databases">
        <title>Whole genome sequence of Thermanaerothrix daxensis DSM 23592.</title>
        <authorList>
            <person name="Hemp J."/>
            <person name="Ward L.M."/>
            <person name="Pace L.A."/>
            <person name="Fischer W.W."/>
        </authorList>
    </citation>
    <scope>NUCLEOTIDE SEQUENCE [LARGE SCALE GENOMIC DNA]</scope>
    <source>
        <strain evidence="1 2">GNS-1</strain>
    </source>
</reference>
<dbReference type="RefSeq" id="WP_054521394.1">
    <property type="nucleotide sequence ID" value="NZ_LGKO01000003.1"/>
</dbReference>
<sequence>MRSVLFACGTEYHLLMTLILSTTAYAGRPKTLLLYDTPRTRPYLERARALGVWDEVILIESAAPAEAYEALFAEHLGRADVLHTFTWGFPHFNTLMARGHAVGVPVILTDEGLLTYSPRRRFADWVARKHDGAFLARDFAFEAVSEIWLLEPALLLEPPGCPVRKIDLGAFVAACRTEAGLAERFRRLFNLSPAMALKAEAVLFRQYFPLLEVLPPEVDAWLDGAVCAAFRPVRLAIKNHPAWVNPRLSEVGNNFAGADRPWEALLLLGQITPEAAGSPPRAYISLASSAMLKTALLGMEGTYFFLHRLMARYADWQDTTVDDLIERLRLIFPQMRFSAPADWDELRADLADLGRREGWALDLDALPTAADEPVLWRGIGLTYWREHCEQARRLQALEQEVRHLRLQVEQKEAVLREVIRLMNLTADILRKEVGE</sequence>